<keyword evidence="1 6" id="KW-0346">Stress response</keyword>
<evidence type="ECO:0000313" key="6">
    <source>
        <dbReference type="EMBL" id="ADV33431.1"/>
    </source>
</evidence>
<evidence type="ECO:0000256" key="2">
    <source>
        <dbReference type="ARBA" id="ARBA00023186"/>
    </source>
</evidence>
<evidence type="ECO:0000256" key="3">
    <source>
        <dbReference type="PROSITE-ProRule" id="PRU00285"/>
    </source>
</evidence>
<dbReference type="Pfam" id="PF00011">
    <property type="entry name" value="HSP20"/>
    <property type="match status" value="1"/>
</dbReference>
<dbReference type="OrthoDB" id="6871152at2"/>
<dbReference type="Gene3D" id="2.60.40.790">
    <property type="match status" value="1"/>
</dbReference>
<comment type="similarity">
    <text evidence="3 4">Belongs to the small heat shock protein (HSP20) family.</text>
</comment>
<sequence>MHNFDFSPLYGSVIGFDRLVNFLEVGQSNGNYPAYNVELVSEHKYCISIVVAGFSSDELDITTHDNMLIVKGIHTRNDSNSNSDSKNYLYQGITDHDFERKFQLAEHIQITGAKLDRGILYIHLTRVLPDILKPKHIEIK</sequence>
<dbReference type="KEGG" id="bva:BVAF_017"/>
<dbReference type="AlphaFoldDB" id="E8Q5W2"/>
<dbReference type="InterPro" id="IPR008978">
    <property type="entry name" value="HSP20-like_chaperone"/>
</dbReference>
<dbReference type="PANTHER" id="PTHR47062:SF1">
    <property type="entry name" value="SMALL HEAT SHOCK PROTEIN IBPA"/>
    <property type="match status" value="1"/>
</dbReference>
<keyword evidence="7" id="KW-1185">Reference proteome</keyword>
<protein>
    <submittedName>
        <fullName evidence="6">Small heat shock protein ibpA</fullName>
    </submittedName>
</protein>
<feature type="domain" description="SHSP" evidence="5">
    <location>
        <begin position="26"/>
        <end position="140"/>
    </location>
</feature>
<name>E8Q5W2_BLOVB</name>
<organism evidence="6 7">
    <name type="scientific">Blochmanniella vafra (strain BVAF)</name>
    <dbReference type="NCBI Taxonomy" id="859654"/>
    <lineage>
        <taxon>Bacteria</taxon>
        <taxon>Pseudomonadati</taxon>
        <taxon>Pseudomonadota</taxon>
        <taxon>Gammaproteobacteria</taxon>
        <taxon>Enterobacterales</taxon>
        <taxon>Enterobacteriaceae</taxon>
        <taxon>ant endosymbionts</taxon>
        <taxon>Candidatus Blochmanniella</taxon>
    </lineage>
</organism>
<dbReference type="STRING" id="859654.BVAF_017"/>
<accession>E8Q5W2</accession>
<gene>
    <name evidence="6" type="primary">ibpA</name>
    <name evidence="6" type="ordered locus">BVAF_017</name>
</gene>
<dbReference type="CDD" id="cd06470">
    <property type="entry name" value="ACD_IbpA-B_like"/>
    <property type="match status" value="1"/>
</dbReference>
<evidence type="ECO:0000256" key="1">
    <source>
        <dbReference type="ARBA" id="ARBA00023016"/>
    </source>
</evidence>
<evidence type="ECO:0000259" key="5">
    <source>
        <dbReference type="PROSITE" id="PS01031"/>
    </source>
</evidence>
<dbReference type="PANTHER" id="PTHR47062">
    <property type="match status" value="1"/>
</dbReference>
<dbReference type="InterPro" id="IPR037913">
    <property type="entry name" value="ACD_IbpA/B"/>
</dbReference>
<dbReference type="RefSeq" id="WP_013516356.1">
    <property type="nucleotide sequence ID" value="NC_014909.2"/>
</dbReference>
<dbReference type="HOGENOM" id="CLU_046737_4_2_6"/>
<dbReference type="Proteomes" id="UP000007464">
    <property type="component" value="Chromosome"/>
</dbReference>
<dbReference type="EMBL" id="CP002189">
    <property type="protein sequence ID" value="ADV33431.1"/>
    <property type="molecule type" value="Genomic_DNA"/>
</dbReference>
<keyword evidence="2" id="KW-0143">Chaperone</keyword>
<dbReference type="InterPro" id="IPR002068">
    <property type="entry name" value="A-crystallin/Hsp20_dom"/>
</dbReference>
<evidence type="ECO:0000313" key="7">
    <source>
        <dbReference type="Proteomes" id="UP000007464"/>
    </source>
</evidence>
<evidence type="ECO:0000256" key="4">
    <source>
        <dbReference type="RuleBase" id="RU003616"/>
    </source>
</evidence>
<proteinExistence type="inferred from homology"/>
<reference evidence="6 7" key="1">
    <citation type="journal article" date="2010" name="BMC Genomics">
        <title>Unprecedented loss of ammonia assimilation capability in a urease-encoding bacterial mutualist.</title>
        <authorList>
            <person name="Williams L.E."/>
            <person name="Wernegreen J.J."/>
        </authorList>
    </citation>
    <scope>NUCLEOTIDE SEQUENCE [LARGE SCALE GENOMIC DNA]</scope>
    <source>
        <strain evidence="6 7">BVAF</strain>
    </source>
</reference>
<dbReference type="PROSITE" id="PS01031">
    <property type="entry name" value="SHSP"/>
    <property type="match status" value="1"/>
</dbReference>
<dbReference type="SUPFAM" id="SSF49764">
    <property type="entry name" value="HSP20-like chaperones"/>
    <property type="match status" value="1"/>
</dbReference>